<protein>
    <submittedName>
        <fullName evidence="1">Uncharacterized protein</fullName>
    </submittedName>
</protein>
<reference evidence="1 2" key="1">
    <citation type="submission" date="2012-10" db="EMBL/GenBank/DDBJ databases">
        <title>Genome sequence of Variovorax paradoxus B4.</title>
        <authorList>
            <person name="Schuldes J."/>
            <person name="Brandt U."/>
            <person name="Hiessl S."/>
            <person name="Wuebbeler J.H."/>
            <person name="Thuermer A."/>
            <person name="Steinbuechel A."/>
            <person name="Daniel R."/>
        </authorList>
    </citation>
    <scope>NUCLEOTIDE SEQUENCE [LARGE SCALE GENOMIC DNA]</scope>
    <source>
        <strain evidence="1 2">B4</strain>
    </source>
</reference>
<evidence type="ECO:0000313" key="1">
    <source>
        <dbReference type="EMBL" id="AGU53091.1"/>
    </source>
</evidence>
<dbReference type="HOGENOM" id="CLU_1947917_0_0_4"/>
<evidence type="ECO:0000313" key="2">
    <source>
        <dbReference type="Proteomes" id="UP000016223"/>
    </source>
</evidence>
<gene>
    <name evidence="1" type="ORF">VAPA_2c05310</name>
</gene>
<proteinExistence type="predicted"/>
<dbReference type="OrthoDB" id="1826980at2"/>
<dbReference type="EMBL" id="CP003912">
    <property type="protein sequence ID" value="AGU53091.1"/>
    <property type="molecule type" value="Genomic_DNA"/>
</dbReference>
<name>T1XKP3_VARPD</name>
<dbReference type="Proteomes" id="UP000016223">
    <property type="component" value="Chromosome 2"/>
</dbReference>
<accession>T1XKP3</accession>
<dbReference type="AlphaFoldDB" id="T1XKP3"/>
<dbReference type="RefSeq" id="WP_021003920.1">
    <property type="nucleotide sequence ID" value="NC_022234.1"/>
</dbReference>
<organism evidence="1 2">
    <name type="scientific">Variovorax paradoxus B4</name>
    <dbReference type="NCBI Taxonomy" id="1246301"/>
    <lineage>
        <taxon>Bacteria</taxon>
        <taxon>Pseudomonadati</taxon>
        <taxon>Pseudomonadota</taxon>
        <taxon>Betaproteobacteria</taxon>
        <taxon>Burkholderiales</taxon>
        <taxon>Comamonadaceae</taxon>
        <taxon>Variovorax</taxon>
    </lineage>
</organism>
<dbReference type="KEGG" id="vpd:VAPA_2c05310"/>
<sequence length="129" mass="14203">MKPLQRIEEPSTNPSRLELLIVHRPEGAAFVPPHIVHLFAALDCVQLDRSIYTLPAGPGRDDGLRCLAKDFATVGGSIWLFAELGDAAQDDQTYRPLRDCSERYAEAVAAWREGRGALPGLKPGELLRL</sequence>